<dbReference type="Proteomes" id="UP000012073">
    <property type="component" value="Unassembled WGS sequence"/>
</dbReference>
<dbReference type="EC" id="3.1.3.48" evidence="2"/>
<protein>
    <recommendedName>
        <fullName evidence="2">protein-tyrosine-phosphatase</fullName>
        <ecNumber evidence="2">3.1.3.48</ecNumber>
    </recommendedName>
</protein>
<dbReference type="AlphaFoldDB" id="R7QEJ2"/>
<gene>
    <name evidence="5" type="ORF">CHC_T00004298001</name>
</gene>
<dbReference type="GO" id="GO:0008138">
    <property type="term" value="F:protein tyrosine/serine/threonine phosphatase activity"/>
    <property type="evidence" value="ECO:0007669"/>
    <property type="project" value="TreeGrafter"/>
</dbReference>
<comment type="similarity">
    <text evidence="1">Belongs to the protein-tyrosine phosphatase family. Non-receptor class dual specificity subfamily.</text>
</comment>
<dbReference type="PANTHER" id="PTHR45848">
    <property type="entry name" value="DUAL SPECIFICITY PROTEIN PHOSPHATASE 12 FAMILY MEMBER"/>
    <property type="match status" value="1"/>
</dbReference>
<accession>R7QEJ2</accession>
<evidence type="ECO:0000256" key="3">
    <source>
        <dbReference type="ARBA" id="ARBA00022801"/>
    </source>
</evidence>
<name>R7QEJ2_CHOCR</name>
<dbReference type="KEGG" id="ccp:CHC_T00004298001"/>
<dbReference type="RefSeq" id="XP_005715669.1">
    <property type="nucleotide sequence ID" value="XM_005715612.1"/>
</dbReference>
<evidence type="ECO:0000256" key="4">
    <source>
        <dbReference type="ARBA" id="ARBA00022912"/>
    </source>
</evidence>
<dbReference type="OrthoDB" id="2017893at2759"/>
<evidence type="ECO:0000313" key="5">
    <source>
        <dbReference type="EMBL" id="CDF35850.1"/>
    </source>
</evidence>
<dbReference type="GO" id="GO:0004725">
    <property type="term" value="F:protein tyrosine phosphatase activity"/>
    <property type="evidence" value="ECO:0007669"/>
    <property type="project" value="UniProtKB-EC"/>
</dbReference>
<sequence>MQHGALEKTGNIKLNFTSFCSSLSIPSRTPYDRISYGTGKSFSGQSLRCQHPEPSKNVLSSVSPFVHLSYPQRLMEQHPNSEEYYTCGKCRNILFYRAHVMHEGTTGHCSDGAGVSQVKEQWGARETTYKGVGGKCSSVFTSEMPEWAEGAAGNDGRLMCPKCSARVGSFSWSGAPCSCGKWVTPAFQFQLSRVDPKGIINIPTAVIRDATGKDAPRPS</sequence>
<keyword evidence="4" id="KW-0904">Protein phosphatase</keyword>
<dbReference type="Gramene" id="CDF35850">
    <property type="protein sequence ID" value="CDF35850"/>
    <property type="gene ID" value="CHC_T00004298001"/>
</dbReference>
<evidence type="ECO:0000256" key="1">
    <source>
        <dbReference type="ARBA" id="ARBA00008601"/>
    </source>
</evidence>
<organism evidence="5 6">
    <name type="scientific">Chondrus crispus</name>
    <name type="common">Carrageen Irish moss</name>
    <name type="synonym">Polymorpha crispa</name>
    <dbReference type="NCBI Taxonomy" id="2769"/>
    <lineage>
        <taxon>Eukaryota</taxon>
        <taxon>Rhodophyta</taxon>
        <taxon>Florideophyceae</taxon>
        <taxon>Rhodymeniophycidae</taxon>
        <taxon>Gigartinales</taxon>
        <taxon>Gigartinaceae</taxon>
        <taxon>Chondrus</taxon>
    </lineage>
</organism>
<keyword evidence="3" id="KW-0378">Hydrolase</keyword>
<keyword evidence="6" id="KW-1185">Reference proteome</keyword>
<dbReference type="EMBL" id="HG001749">
    <property type="protein sequence ID" value="CDF35850.1"/>
    <property type="molecule type" value="Genomic_DNA"/>
</dbReference>
<proteinExistence type="inferred from homology"/>
<dbReference type="STRING" id="2769.R7QEJ2"/>
<evidence type="ECO:0000256" key="2">
    <source>
        <dbReference type="ARBA" id="ARBA00013064"/>
    </source>
</evidence>
<evidence type="ECO:0000313" key="6">
    <source>
        <dbReference type="Proteomes" id="UP000012073"/>
    </source>
</evidence>
<dbReference type="PhylomeDB" id="R7QEJ2"/>
<dbReference type="PANTHER" id="PTHR45848:SF4">
    <property type="entry name" value="DUAL SPECIFICITY PROTEIN PHOSPHATASE 12"/>
    <property type="match status" value="1"/>
</dbReference>
<dbReference type="GeneID" id="17323380"/>
<reference evidence="6" key="1">
    <citation type="journal article" date="2013" name="Proc. Natl. Acad. Sci. U.S.A.">
        <title>Genome structure and metabolic features in the red seaweed Chondrus crispus shed light on evolution of the Archaeplastida.</title>
        <authorList>
            <person name="Collen J."/>
            <person name="Porcel B."/>
            <person name="Carre W."/>
            <person name="Ball S.G."/>
            <person name="Chaparro C."/>
            <person name="Tonon T."/>
            <person name="Barbeyron T."/>
            <person name="Michel G."/>
            <person name="Noel B."/>
            <person name="Valentin K."/>
            <person name="Elias M."/>
            <person name="Artiguenave F."/>
            <person name="Arun A."/>
            <person name="Aury J.M."/>
            <person name="Barbosa-Neto J.F."/>
            <person name="Bothwell J.H."/>
            <person name="Bouget F.Y."/>
            <person name="Brillet L."/>
            <person name="Cabello-Hurtado F."/>
            <person name="Capella-Gutierrez S."/>
            <person name="Charrier B."/>
            <person name="Cladiere L."/>
            <person name="Cock J.M."/>
            <person name="Coelho S.M."/>
            <person name="Colleoni C."/>
            <person name="Czjzek M."/>
            <person name="Da Silva C."/>
            <person name="Delage L."/>
            <person name="Denoeud F."/>
            <person name="Deschamps P."/>
            <person name="Dittami S.M."/>
            <person name="Gabaldon T."/>
            <person name="Gachon C.M."/>
            <person name="Groisillier A."/>
            <person name="Herve C."/>
            <person name="Jabbari K."/>
            <person name="Katinka M."/>
            <person name="Kloareg B."/>
            <person name="Kowalczyk N."/>
            <person name="Labadie K."/>
            <person name="Leblanc C."/>
            <person name="Lopez P.J."/>
            <person name="McLachlan D.H."/>
            <person name="Meslet-Cladiere L."/>
            <person name="Moustafa A."/>
            <person name="Nehr Z."/>
            <person name="Nyvall Collen P."/>
            <person name="Panaud O."/>
            <person name="Partensky F."/>
            <person name="Poulain J."/>
            <person name="Rensing S.A."/>
            <person name="Rousvoal S."/>
            <person name="Samson G."/>
            <person name="Symeonidi A."/>
            <person name="Weissenbach J."/>
            <person name="Zambounis A."/>
            <person name="Wincker P."/>
            <person name="Boyen C."/>
        </authorList>
    </citation>
    <scope>NUCLEOTIDE SEQUENCE [LARGE SCALE GENOMIC DNA]</scope>
    <source>
        <strain evidence="6">cv. Stackhouse</strain>
    </source>
</reference>